<geneLocation type="plasmid" evidence="1">
    <name>pHFK418-NDM</name>
</geneLocation>
<keyword evidence="1" id="KW-0614">Plasmid</keyword>
<dbReference type="AlphaFoldDB" id="A0A346FVM2"/>
<sequence length="48" mass="5615">MSSVYLEDESELVLKLFELTKDELEATNQMPQRKMISRSDLIELGQKK</sequence>
<accession>A0A346FVM2</accession>
<reference evidence="1" key="1">
    <citation type="submission" date="2018-10" db="EMBL/GenBank/DDBJ databases">
        <title>Proteus mirabilis strain HFK418 plasmid pHFK418-NDM, complete sequence.</title>
        <authorList>
            <person name="Dong D."/>
            <person name="Jia N."/>
            <person name="Zhang H."/>
            <person name="Zhao H."/>
            <person name="Liu Z."/>
            <person name="Zhu Y."/>
        </authorList>
    </citation>
    <scope>NUCLEOTIDE SEQUENCE</scope>
    <source>
        <strain evidence="1">HFK418</strain>
        <plasmid evidence="1">pHFK418-NDM</plasmid>
    </source>
</reference>
<evidence type="ECO:0000313" key="1">
    <source>
        <dbReference type="EMBL" id="AXN76522.1"/>
    </source>
</evidence>
<protein>
    <submittedName>
        <fullName evidence="1">Uncharacterized protein</fullName>
    </submittedName>
</protein>
<proteinExistence type="predicted"/>
<organism evidence="1">
    <name type="scientific">Proteus mirabilis</name>
    <dbReference type="NCBI Taxonomy" id="584"/>
    <lineage>
        <taxon>Bacteria</taxon>
        <taxon>Pseudomonadati</taxon>
        <taxon>Pseudomonadota</taxon>
        <taxon>Gammaproteobacteria</taxon>
        <taxon>Enterobacterales</taxon>
        <taxon>Morganellaceae</taxon>
        <taxon>Proteus</taxon>
    </lineage>
</organism>
<dbReference type="EMBL" id="MH491967">
    <property type="protein sequence ID" value="AXN76522.1"/>
    <property type="molecule type" value="Genomic_DNA"/>
</dbReference>
<name>A0A346FVM2_PROMI</name>